<name>A0A9D5K7W5_UNCW3</name>
<gene>
    <name evidence="1" type="ORF">GF359_02130</name>
</gene>
<organism evidence="1 2">
    <name type="scientific">candidate division WOR-3 bacterium</name>
    <dbReference type="NCBI Taxonomy" id="2052148"/>
    <lineage>
        <taxon>Bacteria</taxon>
        <taxon>Bacteria division WOR-3</taxon>
    </lineage>
</organism>
<evidence type="ECO:0000313" key="1">
    <source>
        <dbReference type="EMBL" id="MBD3363991.1"/>
    </source>
</evidence>
<proteinExistence type="predicted"/>
<evidence type="ECO:0000313" key="2">
    <source>
        <dbReference type="Proteomes" id="UP000630660"/>
    </source>
</evidence>
<dbReference type="Proteomes" id="UP000630660">
    <property type="component" value="Unassembled WGS sequence"/>
</dbReference>
<dbReference type="AlphaFoldDB" id="A0A9D5K7W5"/>
<evidence type="ECO:0008006" key="3">
    <source>
        <dbReference type="Google" id="ProtNLM"/>
    </source>
</evidence>
<protein>
    <recommendedName>
        <fullName evidence="3">Outer membrane protein beta-barrel domain-containing protein</fullName>
    </recommendedName>
</protein>
<reference evidence="1" key="1">
    <citation type="submission" date="2019-11" db="EMBL/GenBank/DDBJ databases">
        <title>Microbial mats filling the niche in hypersaline microbial mats.</title>
        <authorList>
            <person name="Wong H.L."/>
            <person name="Macleod F.I."/>
            <person name="White R.A. III"/>
            <person name="Burns B.P."/>
        </authorList>
    </citation>
    <scope>NUCLEOTIDE SEQUENCE</scope>
    <source>
        <strain evidence="1">Bin_327</strain>
    </source>
</reference>
<comment type="caution">
    <text evidence="1">The sequence shown here is derived from an EMBL/GenBank/DDBJ whole genome shotgun (WGS) entry which is preliminary data.</text>
</comment>
<dbReference type="EMBL" id="WJKJ01000065">
    <property type="protein sequence ID" value="MBD3363991.1"/>
    <property type="molecule type" value="Genomic_DNA"/>
</dbReference>
<dbReference type="PROSITE" id="PS51257">
    <property type="entry name" value="PROKAR_LIPOPROTEIN"/>
    <property type="match status" value="1"/>
</dbReference>
<accession>A0A9D5K7W5</accession>
<sequence length="203" mass="22203">MKTIRLIILVLIFFALSSCVSPFYGTARIEEGLKIDAGIAGTSYIDGYLGRNPSYTGIRGDVEVGYGICKYFQANARIGLGWGHGGKRYFGNSRNDFIHDIALGPQFALPLSSSWNLTPALRVEAGYANDEFYATPALLLGFGNPETFTIGARFLTYILDQIFVTFHVKRVNIFAGVDIWTQLSPDFSDNPPVATLGAGCKLK</sequence>